<dbReference type="GO" id="GO:0006950">
    <property type="term" value="P:response to stress"/>
    <property type="evidence" value="ECO:0007669"/>
    <property type="project" value="TreeGrafter"/>
</dbReference>
<dbReference type="GO" id="GO:0003700">
    <property type="term" value="F:DNA-binding transcription factor activity"/>
    <property type="evidence" value="ECO:0007669"/>
    <property type="project" value="InterPro"/>
</dbReference>
<dbReference type="SUPFAM" id="SSF46785">
    <property type="entry name" value="Winged helix' DNA-binding domain"/>
    <property type="match status" value="1"/>
</dbReference>
<organism evidence="2 3">
    <name type="scientific">Sphingomonas ginsenosidivorax</name>
    <dbReference type="NCBI Taxonomy" id="862135"/>
    <lineage>
        <taxon>Bacteria</taxon>
        <taxon>Pseudomonadati</taxon>
        <taxon>Pseudomonadota</taxon>
        <taxon>Alphaproteobacteria</taxon>
        <taxon>Sphingomonadales</taxon>
        <taxon>Sphingomonadaceae</taxon>
        <taxon>Sphingomonas</taxon>
    </lineage>
</organism>
<dbReference type="Pfam" id="PF12802">
    <property type="entry name" value="MarR_2"/>
    <property type="match status" value="1"/>
</dbReference>
<sequence length="163" mass="18333">MPDILSPPPEQFLREDAIRGGMDLMLFAHSRHLQHADEELAKLNLGRAHHRVLYFLARKPDMPVNEILTILAITKQSFGRVANALTEQGLMESRPGDRDRRQRLLRLTPAGAKLEQDLFIVLHDNMARAYGASGGQAVAGFWVVMQHLMGTEAQSIFARIQRA</sequence>
<dbReference type="RefSeq" id="WP_147082817.1">
    <property type="nucleotide sequence ID" value="NZ_VOQR01000001.1"/>
</dbReference>
<dbReference type="PANTHER" id="PTHR33164">
    <property type="entry name" value="TRANSCRIPTIONAL REGULATOR, MARR FAMILY"/>
    <property type="match status" value="1"/>
</dbReference>
<dbReference type="OrthoDB" id="9799368at2"/>
<dbReference type="Gene3D" id="1.10.10.10">
    <property type="entry name" value="Winged helix-like DNA-binding domain superfamily/Winged helix DNA-binding domain"/>
    <property type="match status" value="1"/>
</dbReference>
<dbReference type="PROSITE" id="PS50995">
    <property type="entry name" value="HTH_MARR_2"/>
    <property type="match status" value="1"/>
</dbReference>
<dbReference type="SMART" id="SM00347">
    <property type="entry name" value="HTH_MARR"/>
    <property type="match status" value="1"/>
</dbReference>
<comment type="caution">
    <text evidence="2">The sequence shown here is derived from an EMBL/GenBank/DDBJ whole genome shotgun (WGS) entry which is preliminary data.</text>
</comment>
<keyword evidence="3" id="KW-1185">Reference proteome</keyword>
<evidence type="ECO:0000313" key="3">
    <source>
        <dbReference type="Proteomes" id="UP000321250"/>
    </source>
</evidence>
<reference evidence="2 3" key="1">
    <citation type="journal article" date="2013" name="Antonie Van Leeuwenhoek">
        <title>Sphingomonas ginsenosidivorax sp. nov., with the ability to transform ginsenosides.</title>
        <authorList>
            <person name="Jin X.F."/>
            <person name="Kim J.K."/>
            <person name="Liu Q.M."/>
            <person name="Kang M.S."/>
            <person name="He D."/>
            <person name="Jin F.X."/>
            <person name="Kim S.C."/>
            <person name="Im W.T."/>
        </authorList>
    </citation>
    <scope>NUCLEOTIDE SEQUENCE [LARGE SCALE GENOMIC DNA]</scope>
    <source>
        <strain evidence="2 3">KHI67</strain>
    </source>
</reference>
<evidence type="ECO:0000259" key="1">
    <source>
        <dbReference type="PROSITE" id="PS50995"/>
    </source>
</evidence>
<dbReference type="EMBL" id="VOQR01000001">
    <property type="protein sequence ID" value="TXC71539.1"/>
    <property type="molecule type" value="Genomic_DNA"/>
</dbReference>
<accession>A0A5C6UFR3</accession>
<proteinExistence type="predicted"/>
<dbReference type="AlphaFoldDB" id="A0A5C6UFR3"/>
<name>A0A5C6UFR3_9SPHN</name>
<evidence type="ECO:0000313" key="2">
    <source>
        <dbReference type="EMBL" id="TXC71539.1"/>
    </source>
</evidence>
<dbReference type="InterPro" id="IPR036390">
    <property type="entry name" value="WH_DNA-bd_sf"/>
</dbReference>
<protein>
    <submittedName>
        <fullName evidence="2">MarR family transcriptional regulator</fullName>
    </submittedName>
</protein>
<dbReference type="Proteomes" id="UP000321250">
    <property type="component" value="Unassembled WGS sequence"/>
</dbReference>
<dbReference type="PANTHER" id="PTHR33164:SF44">
    <property type="entry name" value="TRANSCRIPTIONAL REGULATORY PROTEIN"/>
    <property type="match status" value="1"/>
</dbReference>
<gene>
    <name evidence="2" type="ORF">FSB78_11725</name>
</gene>
<dbReference type="InterPro" id="IPR039422">
    <property type="entry name" value="MarR/SlyA-like"/>
</dbReference>
<dbReference type="InterPro" id="IPR036388">
    <property type="entry name" value="WH-like_DNA-bd_sf"/>
</dbReference>
<feature type="domain" description="HTH marR-type" evidence="1">
    <location>
        <begin position="19"/>
        <end position="150"/>
    </location>
</feature>
<dbReference type="InterPro" id="IPR000835">
    <property type="entry name" value="HTH_MarR-typ"/>
</dbReference>